<dbReference type="Gene3D" id="2.60.120.40">
    <property type="match status" value="1"/>
</dbReference>
<dbReference type="PRINTS" id="PR00007">
    <property type="entry name" value="COMPLEMNTC1Q"/>
</dbReference>
<feature type="compositionally biased region" description="Low complexity" evidence="5">
    <location>
        <begin position="254"/>
        <end position="266"/>
    </location>
</feature>
<dbReference type="EMBL" id="HAED01015731">
    <property type="protein sequence ID" value="SBR02176.1"/>
    <property type="molecule type" value="Transcribed_RNA"/>
</dbReference>
<dbReference type="SUPFAM" id="SSF49842">
    <property type="entry name" value="TNF-like"/>
    <property type="match status" value="1"/>
</dbReference>
<keyword evidence="3" id="KW-0272">Extracellular matrix</keyword>
<dbReference type="GO" id="GO:0005581">
    <property type="term" value="C:collagen trimer"/>
    <property type="evidence" value="ECO:0007669"/>
    <property type="project" value="UniProtKB-KW"/>
</dbReference>
<dbReference type="AlphaFoldDB" id="A0A1A8IXY6"/>
<evidence type="ECO:0000256" key="3">
    <source>
        <dbReference type="ARBA" id="ARBA00022530"/>
    </source>
</evidence>
<proteinExistence type="predicted"/>
<evidence type="ECO:0000256" key="4">
    <source>
        <dbReference type="ARBA" id="ARBA00022729"/>
    </source>
</evidence>
<keyword evidence="2" id="KW-0964">Secreted</keyword>
<evidence type="ECO:0000259" key="6">
    <source>
        <dbReference type="PROSITE" id="PS50871"/>
    </source>
</evidence>
<dbReference type="InterPro" id="IPR008983">
    <property type="entry name" value="Tumour_necrosis_fac-like_dom"/>
</dbReference>
<evidence type="ECO:0000313" key="7">
    <source>
        <dbReference type="EMBL" id="SBR02176.1"/>
    </source>
</evidence>
<feature type="compositionally biased region" description="Polar residues" evidence="5">
    <location>
        <begin position="361"/>
        <end position="373"/>
    </location>
</feature>
<organism evidence="7">
    <name type="scientific">Nothobranchius kuhntae</name>
    <name type="common">Beira killifish</name>
    <dbReference type="NCBI Taxonomy" id="321403"/>
    <lineage>
        <taxon>Eukaryota</taxon>
        <taxon>Metazoa</taxon>
        <taxon>Chordata</taxon>
        <taxon>Craniata</taxon>
        <taxon>Vertebrata</taxon>
        <taxon>Euteleostomi</taxon>
        <taxon>Actinopterygii</taxon>
        <taxon>Neopterygii</taxon>
        <taxon>Teleostei</taxon>
        <taxon>Neoteleostei</taxon>
        <taxon>Acanthomorphata</taxon>
        <taxon>Ovalentaria</taxon>
        <taxon>Atherinomorphae</taxon>
        <taxon>Cyprinodontiformes</taxon>
        <taxon>Nothobranchiidae</taxon>
        <taxon>Nothobranchius</taxon>
    </lineage>
</organism>
<comment type="subcellular location">
    <subcellularLocation>
        <location evidence="1">Secreted</location>
        <location evidence="1">Extracellular space</location>
        <location evidence="1">Extracellular matrix</location>
    </subcellularLocation>
</comment>
<dbReference type="Pfam" id="PF00386">
    <property type="entry name" value="C1q"/>
    <property type="match status" value="1"/>
</dbReference>
<dbReference type="EMBL" id="HAEE01004720">
    <property type="protein sequence ID" value="SBR24740.1"/>
    <property type="molecule type" value="Transcribed_RNA"/>
</dbReference>
<reference evidence="7" key="1">
    <citation type="submission" date="2016-05" db="EMBL/GenBank/DDBJ databases">
        <authorList>
            <person name="Lavstsen T."/>
            <person name="Jespersen J.S."/>
        </authorList>
    </citation>
    <scope>NUCLEOTIDE SEQUENCE</scope>
    <source>
        <tissue evidence="7">Brain</tissue>
    </source>
</reference>
<reference evidence="7" key="2">
    <citation type="submission" date="2016-06" db="EMBL/GenBank/DDBJ databases">
        <title>The genome of a short-lived fish provides insights into sex chromosome evolution and the genetic control of aging.</title>
        <authorList>
            <person name="Reichwald K."/>
            <person name="Felder M."/>
            <person name="Petzold A."/>
            <person name="Koch P."/>
            <person name="Groth M."/>
            <person name="Platzer M."/>
        </authorList>
    </citation>
    <scope>NUCLEOTIDE SEQUENCE</scope>
    <source>
        <tissue evidence="7">Brain</tissue>
    </source>
</reference>
<dbReference type="InterPro" id="IPR050392">
    <property type="entry name" value="Collagen/C1q_domain"/>
</dbReference>
<gene>
    <name evidence="7" type="primary">CABZ01067232.1</name>
</gene>
<dbReference type="PROSITE" id="PS50871">
    <property type="entry name" value="C1Q"/>
    <property type="match status" value="1"/>
</dbReference>
<accession>A0A1A8IXY6</accession>
<dbReference type="PANTHER" id="PTHR15427:SF27">
    <property type="entry name" value="COMPLEMENT C1Q TUMOR NECROSIS FACTOR-RELATED PROTEIN 5"/>
    <property type="match status" value="1"/>
</dbReference>
<keyword evidence="4" id="KW-0732">Signal</keyword>
<feature type="region of interest" description="Disordered" evidence="5">
    <location>
        <begin position="348"/>
        <end position="376"/>
    </location>
</feature>
<evidence type="ECO:0000256" key="2">
    <source>
        <dbReference type="ARBA" id="ARBA00022525"/>
    </source>
</evidence>
<dbReference type="SMART" id="SM00110">
    <property type="entry name" value="C1Q"/>
    <property type="match status" value="1"/>
</dbReference>
<evidence type="ECO:0000256" key="1">
    <source>
        <dbReference type="ARBA" id="ARBA00004498"/>
    </source>
</evidence>
<feature type="region of interest" description="Disordered" evidence="5">
    <location>
        <begin position="183"/>
        <end position="332"/>
    </location>
</feature>
<sequence length="541" mass="55951">MGRKPSSSSTMRTSLPVLTLLSVGRPDETVAESCIVEGDAYKSIKAACILLIFLKILLLKMLDGSERMVLSSLLGLLVLSSTCSGMHLQEETKRVEKRSAPGFPQWSEHAEGSASFPGYDFLGNMSSNRMFDPTSQLALPTDSTSFPVSNTAICDMLFNAPVPPSIDQIPFFCICSYCKGTGGPKGDRGDRGPPGQPGSPGIRGLTGDKGYRGFTGLQGIKGQKGDYGEKGQPGLAGFTGTKGEQGLKGEKGDLGLAGPPGAQGPQGETGVCPAICQSIPGAPGTQGPPGPVGARGLPGVTGSVGPKGGQGDKGDTGLPGSPGLNGTKGDQGAQGICRCTNGTDGLPGAKGSKGDKGDQGVQGTQGLTGSKGDQGNMGMMGPPGPCSPAIQSAFSAAINQSFPLPNWPVAFSQVISNQQGHFNPSLGMYTAPVNGTYSFSFSLAVANKPLKAGLFLNFMPIVKVTETSNLATVSQSIVLHLAMGDRVWMQVKDVTTNGMYMDTESTSSFTGYLLHPDSCELPMSREFGPPPTLPSRPFDWV</sequence>
<name>A0A1A8IXY6_NOTKU</name>
<dbReference type="PANTHER" id="PTHR15427">
    <property type="entry name" value="EMILIN ELASTIN MICROFIBRIL INTERFACE-LOCATED PROTEIN ELASTIN MICROFIBRIL INTERFACER"/>
    <property type="match status" value="1"/>
</dbReference>
<evidence type="ECO:0000256" key="5">
    <source>
        <dbReference type="SAM" id="MobiDB-lite"/>
    </source>
</evidence>
<dbReference type="InterPro" id="IPR008160">
    <property type="entry name" value="Collagen"/>
</dbReference>
<protein>
    <recommendedName>
        <fullName evidence="6">C1q domain-containing protein</fullName>
    </recommendedName>
</protein>
<dbReference type="Pfam" id="PF01391">
    <property type="entry name" value="Collagen"/>
    <property type="match status" value="3"/>
</dbReference>
<feature type="domain" description="C1q" evidence="6">
    <location>
        <begin position="387"/>
        <end position="520"/>
    </location>
</feature>
<dbReference type="InterPro" id="IPR001073">
    <property type="entry name" value="C1q_dom"/>
</dbReference>